<dbReference type="SUPFAM" id="SSF47413">
    <property type="entry name" value="lambda repressor-like DNA-binding domains"/>
    <property type="match status" value="1"/>
</dbReference>
<dbReference type="InterPro" id="IPR001387">
    <property type="entry name" value="Cro/C1-type_HTH"/>
</dbReference>
<reference evidence="3" key="1">
    <citation type="submission" date="2015-10" db="EMBL/GenBank/DDBJ databases">
        <title>Draft Genome Sequences of 11 Lactococcus lactis subspecies cremoris strains.</title>
        <authorList>
            <person name="Wels M."/>
            <person name="Backus L."/>
            <person name="Boekhorst J."/>
            <person name="Dijkstra A."/>
            <person name="Beerthuizen M."/>
            <person name="Kelly W."/>
            <person name="Siezen R."/>
            <person name="Bachmann H."/>
            <person name="Van Hijum S."/>
        </authorList>
    </citation>
    <scope>NUCLEOTIDE SEQUENCE [LARGE SCALE GENOMIC DNA]</scope>
    <source>
        <strain evidence="3">KF282</strain>
    </source>
</reference>
<name>A0A0V8D3Z1_LACLL</name>
<dbReference type="CDD" id="cd00093">
    <property type="entry name" value="HTH_XRE"/>
    <property type="match status" value="1"/>
</dbReference>
<accession>A0A0V8D3Z1</accession>
<evidence type="ECO:0000259" key="1">
    <source>
        <dbReference type="PROSITE" id="PS50943"/>
    </source>
</evidence>
<evidence type="ECO:0000313" key="3">
    <source>
        <dbReference type="Proteomes" id="UP000053058"/>
    </source>
</evidence>
<dbReference type="Pfam" id="PF01381">
    <property type="entry name" value="HTH_3"/>
    <property type="match status" value="1"/>
</dbReference>
<dbReference type="InterPro" id="IPR010982">
    <property type="entry name" value="Lambda_DNA-bd_dom_sf"/>
</dbReference>
<dbReference type="Gene3D" id="1.10.260.40">
    <property type="entry name" value="lambda repressor-like DNA-binding domains"/>
    <property type="match status" value="1"/>
</dbReference>
<dbReference type="SMART" id="SM00530">
    <property type="entry name" value="HTH_XRE"/>
    <property type="match status" value="1"/>
</dbReference>
<evidence type="ECO:0000313" key="2">
    <source>
        <dbReference type="EMBL" id="KSU08258.1"/>
    </source>
</evidence>
<gene>
    <name evidence="2" type="ORF">KF282_0125</name>
</gene>
<dbReference type="PATRIC" id="fig|1360.105.peg.1384"/>
<proteinExistence type="predicted"/>
<dbReference type="GO" id="GO:0003677">
    <property type="term" value="F:DNA binding"/>
    <property type="evidence" value="ECO:0007669"/>
    <property type="project" value="InterPro"/>
</dbReference>
<organism evidence="2 3">
    <name type="scientific">Lactococcus lactis subsp. lactis</name>
    <name type="common">Streptococcus lactis</name>
    <dbReference type="NCBI Taxonomy" id="1360"/>
    <lineage>
        <taxon>Bacteria</taxon>
        <taxon>Bacillati</taxon>
        <taxon>Bacillota</taxon>
        <taxon>Bacilli</taxon>
        <taxon>Lactobacillales</taxon>
        <taxon>Streptococcaceae</taxon>
        <taxon>Lactococcus</taxon>
    </lineage>
</organism>
<comment type="caution">
    <text evidence="2">The sequence shown here is derived from an EMBL/GenBank/DDBJ whole genome shotgun (WGS) entry which is preliminary data.</text>
</comment>
<sequence length="108" mass="12291">MSRGDWRTGSIPELPLLRKQKFKAKKGASMAEKIPPKIKLKAARTNADFSAKEVAEIVGKNYQTILSYEKDSTEIPMSLARKLAEIYDYPIDFIFLGKTTEYNRFKAS</sequence>
<dbReference type="Proteomes" id="UP000053058">
    <property type="component" value="Unassembled WGS sequence"/>
</dbReference>
<feature type="domain" description="HTH cro/C1-type" evidence="1">
    <location>
        <begin position="40"/>
        <end position="94"/>
    </location>
</feature>
<dbReference type="AlphaFoldDB" id="A0A0V8D3Z1"/>
<dbReference type="PROSITE" id="PS50943">
    <property type="entry name" value="HTH_CROC1"/>
    <property type="match status" value="1"/>
</dbReference>
<dbReference type="EMBL" id="LKLN01000006">
    <property type="protein sequence ID" value="KSU08258.1"/>
    <property type="molecule type" value="Genomic_DNA"/>
</dbReference>
<protein>
    <submittedName>
        <fullName evidence="2">Repressor</fullName>
    </submittedName>
</protein>